<feature type="transmembrane region" description="Helical" evidence="2">
    <location>
        <begin position="6"/>
        <end position="29"/>
    </location>
</feature>
<reference evidence="4 5" key="1">
    <citation type="submission" date="2006-03" db="EMBL/GenBank/DDBJ databases">
        <title>Annotation of Plasmodium falciparum HB3.</title>
        <authorList>
            <consortium name="The Broad Institute Genome Sequencing Platform"/>
            <person name="Volkman S.K."/>
            <person name="Neafsey D.E."/>
            <person name="Dash A.P."/>
            <person name="Chitnis C.E."/>
            <person name="Hartl D.L."/>
            <person name="Young S.K."/>
            <person name="Zeng Q."/>
            <person name="Koehrsen M."/>
            <person name="Alvarado L."/>
            <person name="Berlin A."/>
            <person name="Borenstein D."/>
            <person name="Chapman S.B."/>
            <person name="Chen Z."/>
            <person name="Engels R."/>
            <person name="Freedman E."/>
            <person name="Gellesch M."/>
            <person name="Goldberg J."/>
            <person name="Griggs A."/>
            <person name="Gujja S."/>
            <person name="Heilman E.R."/>
            <person name="Heiman D.I."/>
            <person name="Howarth C."/>
            <person name="Jen D."/>
            <person name="Larson L."/>
            <person name="Mehta T."/>
            <person name="Neiman D."/>
            <person name="Park D."/>
            <person name="Pearson M."/>
            <person name="Roberts A."/>
            <person name="Saif S."/>
            <person name="Shea T."/>
            <person name="Shenoy N."/>
            <person name="Sisk P."/>
            <person name="Stolte C."/>
            <person name="Sykes S."/>
            <person name="Walk T."/>
            <person name="White J."/>
            <person name="Yandava C."/>
            <person name="Haas B."/>
            <person name="Henn M.R."/>
            <person name="Nusbaum C."/>
            <person name="Birren B."/>
        </authorList>
    </citation>
    <scope>NUCLEOTIDE SEQUENCE [LARGE SCALE GENOMIC DNA]</scope>
    <source>
        <strain evidence="4">HB3</strain>
    </source>
</reference>
<evidence type="ECO:0000259" key="3">
    <source>
        <dbReference type="Pfam" id="PF09687"/>
    </source>
</evidence>
<dbReference type="EMBL" id="GG700929">
    <property type="protein sequence ID" value="KOB64039.1"/>
    <property type="molecule type" value="Genomic_DNA"/>
</dbReference>
<feature type="region of interest" description="Disordered" evidence="1">
    <location>
        <begin position="328"/>
        <end position="348"/>
    </location>
</feature>
<evidence type="ECO:0000313" key="4">
    <source>
        <dbReference type="EMBL" id="KOB64039.1"/>
    </source>
</evidence>
<dbReference type="PANTHER" id="PTHR36193:SF23">
    <property type="entry name" value="PHISTB DOMAIN-CONTAINING RESA-LIKE PROTEIN 1"/>
    <property type="match status" value="1"/>
</dbReference>
<feature type="region of interest" description="Disordered" evidence="1">
    <location>
        <begin position="391"/>
        <end position="413"/>
    </location>
</feature>
<dbReference type="KEGG" id="pfh:PFHG_05448"/>
<proteinExistence type="predicted"/>
<dbReference type="Gene3D" id="6.10.280.180">
    <property type="entry name" value="Plasmodium RESA, N-terminal helical domain"/>
    <property type="match status" value="1"/>
</dbReference>
<reference evidence="5" key="2">
    <citation type="submission" date="2006-03" db="EMBL/GenBank/DDBJ databases">
        <title>The genome sequence of the Plasmodium falciparum HB3.</title>
        <authorList>
            <consortium name="The Broad Institute Genome Sequencing Platform"/>
            <person name="Birren B."/>
            <person name="Lander E."/>
            <person name="Galagan J."/>
            <person name="Nusbaum C."/>
            <person name="Devon K."/>
            <person name="Henn M."/>
            <person name="Jaffe D."/>
            <person name="Butler J."/>
            <person name="Alvarez P."/>
            <person name="Gnerre S."/>
            <person name="Grabherr M."/>
            <person name="Kleber M."/>
            <person name="Mauceli E."/>
            <person name="Brockman W."/>
            <person name="MacCallum I.A."/>
            <person name="Rounsley S."/>
            <person name="Young S."/>
            <person name="LaButti K."/>
            <person name="Pushparaj V."/>
            <person name="DeCaprio D."/>
            <person name="Crawford M."/>
            <person name="Koehrsen M."/>
            <person name="Engels R."/>
            <person name="Montgomery P."/>
            <person name="Pearson M."/>
            <person name="Howarth C."/>
            <person name="Larson L."/>
            <person name="Luoma S."/>
            <person name="White J."/>
            <person name="Kodira C."/>
            <person name="Zeng Q."/>
            <person name="Oleary S."/>
            <person name="Yandava C."/>
            <person name="Alvarado L."/>
            <person name="Wirth D."/>
            <person name="Volkman S."/>
            <person name="Hartl D."/>
        </authorList>
    </citation>
    <scope>NUCLEOTIDE SEQUENCE [LARGE SCALE GENOMIC DNA]</scope>
</reference>
<dbReference type="AlphaFoldDB" id="A0A0L7KM79"/>
<evidence type="ECO:0000313" key="5">
    <source>
        <dbReference type="Proteomes" id="UP000054289"/>
    </source>
</evidence>
<gene>
    <name evidence="4" type="ORF">PFHG_05448</name>
</gene>
<keyword evidence="2" id="KW-0812">Transmembrane</keyword>
<dbReference type="PANTHER" id="PTHR36193">
    <property type="entry name" value="PHISTB DOMAIN-CONTAINING RESA-LIKE PROTEIN 1"/>
    <property type="match status" value="1"/>
</dbReference>
<organism evidence="4 5">
    <name type="scientific">Plasmodium falciparum (isolate HB3)</name>
    <dbReference type="NCBI Taxonomy" id="137071"/>
    <lineage>
        <taxon>Eukaryota</taxon>
        <taxon>Sar</taxon>
        <taxon>Alveolata</taxon>
        <taxon>Apicomplexa</taxon>
        <taxon>Aconoidasida</taxon>
        <taxon>Haemosporida</taxon>
        <taxon>Plasmodiidae</taxon>
        <taxon>Plasmodium</taxon>
        <taxon>Plasmodium (Laverania)</taxon>
    </lineage>
</organism>
<dbReference type="InterPro" id="IPR044885">
    <property type="entry name" value="PRESA_N_sf"/>
</dbReference>
<feature type="domain" description="Plasmodium RESA N-terminal" evidence="3">
    <location>
        <begin position="170"/>
        <end position="294"/>
    </location>
</feature>
<dbReference type="VEuPathDB" id="PlasmoDB:PfHB3_060035300"/>
<sequence>MSQGTYFNWLLCKYFCVNIIVIILIILIICSIDEYEKSEVLLRNTGARNLSERKISSSEESLYVKRAPFACFYLFYLMISRRLPKIKRINSICKDNNEDIVFLDELRHVSDISDKKEIEKIFEKSYEMNECNIFTMNEEFFGELCDDEICKKYCLYPYDNINSDKYMNQEDGEIRKELDALIKYGCSDKMLMYTIWCRVMKNEEDKYYLLKEELHNFYENLRQSKFVPLDISNRLWCSCNDIIFINGINNVPYIDGIFEIWFNNTETNIREYKIFLDATKLSWRKLKEDVLNSCKEIMMDGVDKYMNTYVKLNGTLKSEEYIDDENNDIKVENIEEEEEEKEKKEDEKGVKIKNEMKSDYEKEVQEDNNKIKYKGKVKNVDKDDQKLLSQKKKEGLTINERTNKKKKKNDLNSTNFSDNCSKINMDDYINILCYYNPSIINYKKCLIEAPYIDEYKTDEVYMHNIINN</sequence>
<dbReference type="OrthoDB" id="375664at2759"/>
<dbReference type="Proteomes" id="UP000054289">
    <property type="component" value="Unassembled WGS sequence"/>
</dbReference>
<keyword evidence="2" id="KW-1133">Transmembrane helix</keyword>
<dbReference type="InterPro" id="IPR019111">
    <property type="entry name" value="PRESA_N"/>
</dbReference>
<name>A0A0L7KM79_PLAFX</name>
<keyword evidence="2" id="KW-0472">Membrane</keyword>
<evidence type="ECO:0000256" key="2">
    <source>
        <dbReference type="SAM" id="Phobius"/>
    </source>
</evidence>
<protein>
    <recommendedName>
        <fullName evidence="3">Plasmodium RESA N-terminal domain-containing protein</fullName>
    </recommendedName>
</protein>
<dbReference type="Pfam" id="PF09687">
    <property type="entry name" value="PRESAN"/>
    <property type="match status" value="1"/>
</dbReference>
<evidence type="ECO:0000256" key="1">
    <source>
        <dbReference type="SAM" id="MobiDB-lite"/>
    </source>
</evidence>
<accession>A0A0L7KM79</accession>